<proteinExistence type="predicted"/>
<accession>A0A1I2QRZ6</accession>
<name>A0A1I2QRZ6_9BACL</name>
<reference evidence="1 2" key="1">
    <citation type="submission" date="2016-10" db="EMBL/GenBank/DDBJ databases">
        <authorList>
            <person name="de Groot N.N."/>
        </authorList>
    </citation>
    <scope>NUCLEOTIDE SEQUENCE [LARGE SCALE GENOMIC DNA]</scope>
    <source>
        <strain evidence="1 2">DSM 44945</strain>
    </source>
</reference>
<dbReference type="STRING" id="201973.SAMN04488025_12440"/>
<gene>
    <name evidence="1" type="ORF">SAMN04488025_12440</name>
</gene>
<dbReference type="EMBL" id="FOOK01000024">
    <property type="protein sequence ID" value="SFG28401.1"/>
    <property type="molecule type" value="Genomic_DNA"/>
</dbReference>
<evidence type="ECO:0000313" key="1">
    <source>
        <dbReference type="EMBL" id="SFG28401.1"/>
    </source>
</evidence>
<protein>
    <submittedName>
        <fullName evidence="1">Uncharacterized protein</fullName>
    </submittedName>
</protein>
<organism evidence="1 2">
    <name type="scientific">Planifilum fulgidum</name>
    <dbReference type="NCBI Taxonomy" id="201973"/>
    <lineage>
        <taxon>Bacteria</taxon>
        <taxon>Bacillati</taxon>
        <taxon>Bacillota</taxon>
        <taxon>Bacilli</taxon>
        <taxon>Bacillales</taxon>
        <taxon>Thermoactinomycetaceae</taxon>
        <taxon>Planifilum</taxon>
    </lineage>
</organism>
<evidence type="ECO:0000313" key="2">
    <source>
        <dbReference type="Proteomes" id="UP000198661"/>
    </source>
</evidence>
<dbReference type="Proteomes" id="UP000198661">
    <property type="component" value="Unassembled WGS sequence"/>
</dbReference>
<keyword evidence="2" id="KW-1185">Reference proteome</keyword>
<dbReference type="AlphaFoldDB" id="A0A1I2QRZ6"/>
<sequence length="191" mass="22960">MSPVKQRKRVLGFFAEIFHALSLEGFFDSMVLSEYYVFEKAYKGRMYRSFFDGLRQLSFQLGRVNNELRKQSGPFTATNIKRQKRWSERKRPPAQYLPDIDDEKLEREALRKAEYIYVDKDKNVVYFFYDTRRPVGYDGGDETTWIRAELRKDKNTPVLHGHPISVKRLENEYLKDKNKKPRFLRRKRMGE</sequence>